<evidence type="ECO:0000256" key="14">
    <source>
        <dbReference type="PIRSR" id="PIRSR634016-1"/>
    </source>
</evidence>
<feature type="transmembrane region" description="Helical" evidence="17">
    <location>
        <begin position="135"/>
        <end position="154"/>
    </location>
</feature>
<evidence type="ECO:0000256" key="4">
    <source>
        <dbReference type="ARBA" id="ARBA00022692"/>
    </source>
</evidence>
<dbReference type="SUPFAM" id="SSF63737">
    <property type="entry name" value="Leukotriene A4 hydrolase N-terminal domain"/>
    <property type="match status" value="1"/>
</dbReference>
<organism evidence="21 22">
    <name type="scientific">Bagarius yarrelli</name>
    <name type="common">Goonch</name>
    <name type="synonym">Bagrus yarrelli</name>
    <dbReference type="NCBI Taxonomy" id="175774"/>
    <lineage>
        <taxon>Eukaryota</taxon>
        <taxon>Metazoa</taxon>
        <taxon>Chordata</taxon>
        <taxon>Craniata</taxon>
        <taxon>Vertebrata</taxon>
        <taxon>Euteleostomi</taxon>
        <taxon>Actinopterygii</taxon>
        <taxon>Neopterygii</taxon>
        <taxon>Teleostei</taxon>
        <taxon>Ostariophysi</taxon>
        <taxon>Siluriformes</taxon>
        <taxon>Sisoridae</taxon>
        <taxon>Sisorinae</taxon>
        <taxon>Bagarius</taxon>
    </lineage>
</organism>
<dbReference type="SUPFAM" id="SSF55486">
    <property type="entry name" value="Metalloproteases ('zincins'), catalytic domain"/>
    <property type="match status" value="1"/>
</dbReference>
<keyword evidence="2 21" id="KW-0031">Aminopeptidase</keyword>
<evidence type="ECO:0000256" key="6">
    <source>
        <dbReference type="ARBA" id="ARBA00022801"/>
    </source>
</evidence>
<dbReference type="CDD" id="cd09601">
    <property type="entry name" value="M1_APN-Q_like"/>
    <property type="match status" value="1"/>
</dbReference>
<dbReference type="PANTHER" id="PTHR11533">
    <property type="entry name" value="PROTEASE M1 ZINC METALLOPROTEASE"/>
    <property type="match status" value="1"/>
</dbReference>
<evidence type="ECO:0000313" key="21">
    <source>
        <dbReference type="EMBL" id="TSM85985.1"/>
    </source>
</evidence>
<dbReference type="FunFam" id="2.60.40.1730:FF:000001">
    <property type="entry name" value="Leucyl-cystinyl aminopeptidase"/>
    <property type="match status" value="1"/>
</dbReference>
<dbReference type="InterPro" id="IPR042097">
    <property type="entry name" value="Aminopeptidase_N-like_N_sf"/>
</dbReference>
<protein>
    <submittedName>
        <fullName evidence="21">Leucyl-cystinyl aminopeptidase</fullName>
    </submittedName>
</protein>
<keyword evidence="4 17" id="KW-0812">Transmembrane</keyword>
<dbReference type="InterPro" id="IPR024571">
    <property type="entry name" value="ERAP1-like_C_dom"/>
</dbReference>
<feature type="binding site" evidence="15">
    <location>
        <position position="504"/>
    </location>
    <ligand>
        <name>Zn(2+)</name>
        <dbReference type="ChEBI" id="CHEBI:29105"/>
        <note>catalytic</note>
    </ligand>
</feature>
<dbReference type="InterPro" id="IPR050344">
    <property type="entry name" value="Peptidase_M1_aminopeptidases"/>
</dbReference>
<evidence type="ECO:0000256" key="8">
    <source>
        <dbReference type="ARBA" id="ARBA00022968"/>
    </source>
</evidence>
<dbReference type="FunFam" id="1.25.50.20:FF:000003">
    <property type="entry name" value="Leucyl-cystinyl aminopeptidase"/>
    <property type="match status" value="1"/>
</dbReference>
<evidence type="ECO:0000256" key="5">
    <source>
        <dbReference type="ARBA" id="ARBA00022723"/>
    </source>
</evidence>
<comment type="similarity">
    <text evidence="1">Belongs to the peptidase M1 family.</text>
</comment>
<dbReference type="GO" id="GO:0005737">
    <property type="term" value="C:cytoplasm"/>
    <property type="evidence" value="ECO:0007669"/>
    <property type="project" value="TreeGrafter"/>
</dbReference>
<dbReference type="GO" id="GO:0008217">
    <property type="term" value="P:regulation of blood pressure"/>
    <property type="evidence" value="ECO:0007669"/>
    <property type="project" value="TreeGrafter"/>
</dbReference>
<gene>
    <name evidence="21" type="ORF">Baya_8193</name>
</gene>
<dbReference type="InterPro" id="IPR001930">
    <property type="entry name" value="Peptidase_M1"/>
</dbReference>
<evidence type="ECO:0000256" key="1">
    <source>
        <dbReference type="ARBA" id="ARBA00010136"/>
    </source>
</evidence>
<dbReference type="Gene3D" id="1.10.390.10">
    <property type="entry name" value="Neutral Protease Domain 2"/>
    <property type="match status" value="1"/>
</dbReference>
<dbReference type="PANTHER" id="PTHR11533:SF42">
    <property type="entry name" value="LEUCYL-CYSTINYL AMINOPEPTIDASE"/>
    <property type="match status" value="1"/>
</dbReference>
<feature type="domain" description="Aminopeptidase N-like N-terminal" evidence="20">
    <location>
        <begin position="197"/>
        <end position="375"/>
    </location>
</feature>
<feature type="active site" description="Proton acceptor" evidence="14">
    <location>
        <position position="482"/>
    </location>
</feature>
<feature type="domain" description="ERAP1-like C-terminal" evidence="19">
    <location>
        <begin position="704"/>
        <end position="1021"/>
    </location>
</feature>
<dbReference type="FunFam" id="1.10.390.10:FF:000016">
    <property type="entry name" value="Glutamyl aminopeptidase"/>
    <property type="match status" value="1"/>
</dbReference>
<dbReference type="Pfam" id="PF11838">
    <property type="entry name" value="ERAP1_C"/>
    <property type="match status" value="1"/>
</dbReference>
<evidence type="ECO:0000256" key="3">
    <source>
        <dbReference type="ARBA" id="ARBA00022670"/>
    </source>
</evidence>
<evidence type="ECO:0000256" key="2">
    <source>
        <dbReference type="ARBA" id="ARBA00022438"/>
    </source>
</evidence>
<feature type="binding site" evidence="15">
    <location>
        <position position="481"/>
    </location>
    <ligand>
        <name>Zn(2+)</name>
        <dbReference type="ChEBI" id="CHEBI:29105"/>
        <note>catalytic</note>
    </ligand>
</feature>
<evidence type="ECO:0000256" key="12">
    <source>
        <dbReference type="ARBA" id="ARBA00023180"/>
    </source>
</evidence>
<accession>A0A556U5F6</accession>
<dbReference type="Gene3D" id="2.60.40.1910">
    <property type="match status" value="1"/>
</dbReference>
<dbReference type="Pfam" id="PF01433">
    <property type="entry name" value="Peptidase_M1"/>
    <property type="match status" value="1"/>
</dbReference>
<keyword evidence="6" id="KW-0378">Hydrolase</keyword>
<dbReference type="AlphaFoldDB" id="A0A556U5F6"/>
<dbReference type="GO" id="GO:0006508">
    <property type="term" value="P:proteolysis"/>
    <property type="evidence" value="ECO:0007669"/>
    <property type="project" value="UniProtKB-KW"/>
</dbReference>
<keyword evidence="9 17" id="KW-1133">Transmembrane helix</keyword>
<evidence type="ECO:0000256" key="13">
    <source>
        <dbReference type="ARBA" id="ARBA00060399"/>
    </source>
</evidence>
<keyword evidence="10" id="KW-0482">Metalloprotease</keyword>
<feature type="domain" description="Peptidase M1 membrane alanine aminopeptidase" evidence="18">
    <location>
        <begin position="410"/>
        <end position="627"/>
    </location>
</feature>
<evidence type="ECO:0000256" key="15">
    <source>
        <dbReference type="PIRSR" id="PIRSR634016-3"/>
    </source>
</evidence>
<dbReference type="GO" id="GO:0042277">
    <property type="term" value="F:peptide binding"/>
    <property type="evidence" value="ECO:0007669"/>
    <property type="project" value="TreeGrafter"/>
</dbReference>
<dbReference type="GO" id="GO:0005886">
    <property type="term" value="C:plasma membrane"/>
    <property type="evidence" value="ECO:0007669"/>
    <property type="project" value="TreeGrafter"/>
</dbReference>
<keyword evidence="8" id="KW-0735">Signal-anchor</keyword>
<dbReference type="FunFam" id="2.60.40.1910:FF:000001">
    <property type="entry name" value="Leucyl-cystinyl aminopeptidase"/>
    <property type="match status" value="1"/>
</dbReference>
<dbReference type="InterPro" id="IPR027268">
    <property type="entry name" value="Peptidase_M4/M1_CTD_sf"/>
</dbReference>
<feature type="site" description="Transition state stabilizer" evidence="16">
    <location>
        <position position="566"/>
    </location>
</feature>
<dbReference type="Gene3D" id="2.60.40.1730">
    <property type="entry name" value="tricorn interacting facor f3 domain"/>
    <property type="match status" value="1"/>
</dbReference>
<keyword evidence="12" id="KW-0325">Glycoprotein</keyword>
<dbReference type="InterPro" id="IPR034016">
    <property type="entry name" value="M1_APN-typ"/>
</dbReference>
<reference evidence="21 22" key="1">
    <citation type="journal article" date="2019" name="Genome Biol. Evol.">
        <title>Whole-Genome Sequencing of the Giant Devil Catfish, Bagarius yarrelli.</title>
        <authorList>
            <person name="Jiang W."/>
            <person name="Lv Y."/>
            <person name="Cheng L."/>
            <person name="Yang K."/>
            <person name="Chao B."/>
            <person name="Wang X."/>
            <person name="Li Y."/>
            <person name="Pan X."/>
            <person name="You X."/>
            <person name="Zhang Y."/>
            <person name="Yang J."/>
            <person name="Li J."/>
            <person name="Zhang X."/>
            <person name="Liu S."/>
            <person name="Sun C."/>
            <person name="Yang J."/>
            <person name="Shi Q."/>
        </authorList>
    </citation>
    <scope>NUCLEOTIDE SEQUENCE [LARGE SCALE GENOMIC DNA]</scope>
    <source>
        <strain evidence="21">JWS20170419001</strain>
        <tissue evidence="21">Muscle</tissue>
    </source>
</reference>
<keyword evidence="3" id="KW-0645">Protease</keyword>
<dbReference type="GO" id="GO:0070006">
    <property type="term" value="F:metalloaminopeptidase activity"/>
    <property type="evidence" value="ECO:0007669"/>
    <property type="project" value="TreeGrafter"/>
</dbReference>
<dbReference type="InterPro" id="IPR014782">
    <property type="entry name" value="Peptidase_M1_dom"/>
</dbReference>
<evidence type="ECO:0000256" key="10">
    <source>
        <dbReference type="ARBA" id="ARBA00023049"/>
    </source>
</evidence>
<evidence type="ECO:0000259" key="18">
    <source>
        <dbReference type="Pfam" id="PF01433"/>
    </source>
</evidence>
<dbReference type="OrthoDB" id="10031169at2759"/>
<dbReference type="InterPro" id="IPR045357">
    <property type="entry name" value="Aminopeptidase_N-like_N"/>
</dbReference>
<keyword evidence="5 15" id="KW-0479">Metal-binding</keyword>
<dbReference type="Gene3D" id="1.25.50.20">
    <property type="match status" value="1"/>
</dbReference>
<name>A0A556U5F6_BAGYA</name>
<keyword evidence="7 15" id="KW-0862">Zinc</keyword>
<dbReference type="GO" id="GO:0012505">
    <property type="term" value="C:endomembrane system"/>
    <property type="evidence" value="ECO:0007669"/>
    <property type="project" value="UniProtKB-SubCell"/>
</dbReference>
<dbReference type="EMBL" id="VCAZ01000050">
    <property type="protein sequence ID" value="TSM85985.1"/>
    <property type="molecule type" value="Genomic_DNA"/>
</dbReference>
<dbReference type="Proteomes" id="UP000319801">
    <property type="component" value="Unassembled WGS sequence"/>
</dbReference>
<dbReference type="PRINTS" id="PR00756">
    <property type="entry name" value="ALADIPTASE"/>
</dbReference>
<evidence type="ECO:0000259" key="19">
    <source>
        <dbReference type="Pfam" id="PF11838"/>
    </source>
</evidence>
<comment type="subcellular location">
    <subcellularLocation>
        <location evidence="13">Endomembrane system</location>
        <topology evidence="13">Single-pass type II membrane protein</topology>
    </subcellularLocation>
</comment>
<evidence type="ECO:0000256" key="17">
    <source>
        <dbReference type="SAM" id="Phobius"/>
    </source>
</evidence>
<comment type="cofactor">
    <cofactor evidence="15">
        <name>Zn(2+)</name>
        <dbReference type="ChEBI" id="CHEBI:29105"/>
    </cofactor>
    <text evidence="15">Binds 1 zinc ion per subunit.</text>
</comment>
<evidence type="ECO:0000256" key="9">
    <source>
        <dbReference type="ARBA" id="ARBA00022989"/>
    </source>
</evidence>
<dbReference type="Pfam" id="PF17900">
    <property type="entry name" value="Peptidase_M1_N"/>
    <property type="match status" value="1"/>
</dbReference>
<evidence type="ECO:0000259" key="20">
    <source>
        <dbReference type="Pfam" id="PF17900"/>
    </source>
</evidence>
<sequence>MDSDLRGCSVSLDMETVCFAPQLEYGSIDRSPLPRNMIENSMFEEEPDVVDLAKDSPSYPIDSDEVVYEPRSSRLLVRGLGENELEEDEEDCESSARLLGMSFMNRSSNQRSAAASYSRQHTAGSCAMPSAKTTVVGVLLLVLTASIVMVIYFLPRCTFSKDGCPKASSAMEVIYPISKSGDMFPWTSLRLPTSVHPVDYEISLHPNLSTMTFSGSVAITMLVLQETKKVVLHSSDLKIQNVTFQGKKVEILEYEPWQQIAIKFSEELKKGQKYVLNVDYLANLSSTYDGFYNSSYTDTSGKRRVLAATQFEPLAARKAFPCFDEPAFKATFLIKIKREAEYISLSNMPLAKTSVSSDGLFEDAFERSVNMSTYLVAFIVANFTSVSKNITENTRVSVYTVPDKKDQVNYALETAASLLQFYNSFFESDYPLRKLDLVGIPDFLAGAMENWGLITFRETTLLVGNHSSPMDKQLVSSVIAHELAHQWFGNLVTMRWWNDLWLNEGFATYMQYLSIEKIFPNLDIDNEFLNVRFRALSKDAMNSTHAVSAKVTAPEEVEEMFDSVSYEKGASLLLMLNATLGEDVFRKGVIEYLKKYTGSNTEKGDLWNSLSQFTKPPMDVAEMMNTWTVQKGFPLVTVNRTGNQVKLTQEHFLFNAGNITDHSNVWHIPLTYVNNTCTSSISCRQMFYFKDKTATFNLTGSVKWLKFNYRGNGFYIVDYGDEGWSALITALKENVNVLPPEDRASLINTIFALSRSGKVSFRQVLNLLEYLKNETETAPLTEALMQLDSIYRLLEKRSDLNLVARMTEYISDHFRTLMDSQSWEEETSVAKVSLRSVLLETACSLNRPNCTQKAKELFDQWKSSNKKVPGDLLRAVMSVGAQTEDGWNSLYDSYTQSIHDSEKRKTLEALASTQDMRKIAWILKAGLDGSPIQTPELPLLISRVSRQFAGYLYAWDFVKENWDKLTQIFPIGSFPLQNIIMSSTSQFSTKTHLEEVQRFFGSLKARGSQMRSVQEAIENIQLNILWIKNNLDTLRRWL</sequence>
<keyword evidence="22" id="KW-1185">Reference proteome</keyword>
<dbReference type="GO" id="GO:0008270">
    <property type="term" value="F:zinc ion binding"/>
    <property type="evidence" value="ECO:0007669"/>
    <property type="project" value="InterPro"/>
</dbReference>
<dbReference type="GO" id="GO:0043171">
    <property type="term" value="P:peptide catabolic process"/>
    <property type="evidence" value="ECO:0007669"/>
    <property type="project" value="TreeGrafter"/>
</dbReference>
<evidence type="ECO:0000256" key="7">
    <source>
        <dbReference type="ARBA" id="ARBA00022833"/>
    </source>
</evidence>
<proteinExistence type="inferred from homology"/>
<keyword evidence="11 17" id="KW-0472">Membrane</keyword>
<evidence type="ECO:0000256" key="16">
    <source>
        <dbReference type="PIRSR" id="PIRSR634016-4"/>
    </source>
</evidence>
<dbReference type="GO" id="GO:0005615">
    <property type="term" value="C:extracellular space"/>
    <property type="evidence" value="ECO:0007669"/>
    <property type="project" value="TreeGrafter"/>
</dbReference>
<evidence type="ECO:0000313" key="22">
    <source>
        <dbReference type="Proteomes" id="UP000319801"/>
    </source>
</evidence>
<feature type="binding site" evidence="15">
    <location>
        <position position="485"/>
    </location>
    <ligand>
        <name>Zn(2+)</name>
        <dbReference type="ChEBI" id="CHEBI:29105"/>
        <note>catalytic</note>
    </ligand>
</feature>
<comment type="caution">
    <text evidence="21">The sequence shown here is derived from an EMBL/GenBank/DDBJ whole genome shotgun (WGS) entry which is preliminary data.</text>
</comment>
<evidence type="ECO:0000256" key="11">
    <source>
        <dbReference type="ARBA" id="ARBA00023136"/>
    </source>
</evidence>